<protein>
    <submittedName>
        <fullName evidence="2">Uncharacterized protein</fullName>
    </submittedName>
</protein>
<evidence type="ECO:0000256" key="1">
    <source>
        <dbReference type="SAM" id="MobiDB-lite"/>
    </source>
</evidence>
<proteinExistence type="predicted"/>
<sequence>MLQLWINTIAPNDQYLLCRSTEKAKRRKRNKSKVRKKNGRETTHGSHGTVKRIYLLGGKRSAWIQRTCHKDCPPVSHLGLCRGTSCELLGKCNHCRSLA</sequence>
<feature type="compositionally biased region" description="Basic residues" evidence="1">
    <location>
        <begin position="24"/>
        <end position="38"/>
    </location>
</feature>
<organism evidence="2">
    <name type="scientific">Arundo donax</name>
    <name type="common">Giant reed</name>
    <name type="synonym">Donax arundinaceus</name>
    <dbReference type="NCBI Taxonomy" id="35708"/>
    <lineage>
        <taxon>Eukaryota</taxon>
        <taxon>Viridiplantae</taxon>
        <taxon>Streptophyta</taxon>
        <taxon>Embryophyta</taxon>
        <taxon>Tracheophyta</taxon>
        <taxon>Spermatophyta</taxon>
        <taxon>Magnoliopsida</taxon>
        <taxon>Liliopsida</taxon>
        <taxon>Poales</taxon>
        <taxon>Poaceae</taxon>
        <taxon>PACMAD clade</taxon>
        <taxon>Arundinoideae</taxon>
        <taxon>Arundineae</taxon>
        <taxon>Arundo</taxon>
    </lineage>
</organism>
<reference evidence="2" key="2">
    <citation type="journal article" date="2015" name="Data Brief">
        <title>Shoot transcriptome of the giant reed, Arundo donax.</title>
        <authorList>
            <person name="Barrero R.A."/>
            <person name="Guerrero F.D."/>
            <person name="Moolhuijzen P."/>
            <person name="Goolsby J.A."/>
            <person name="Tidwell J."/>
            <person name="Bellgard S.E."/>
            <person name="Bellgard M.I."/>
        </authorList>
    </citation>
    <scope>NUCLEOTIDE SEQUENCE</scope>
    <source>
        <tissue evidence="2">Shoot tissue taken approximately 20 cm above the soil surface</tissue>
    </source>
</reference>
<accession>A0A0A9EA49</accession>
<evidence type="ECO:0000313" key="2">
    <source>
        <dbReference type="EMBL" id="JAD94790.1"/>
    </source>
</evidence>
<dbReference type="AlphaFoldDB" id="A0A0A9EA49"/>
<feature type="region of interest" description="Disordered" evidence="1">
    <location>
        <begin position="22"/>
        <end position="47"/>
    </location>
</feature>
<name>A0A0A9EA49_ARUDO</name>
<reference evidence="2" key="1">
    <citation type="submission" date="2014-09" db="EMBL/GenBank/DDBJ databases">
        <authorList>
            <person name="Magalhaes I.L.F."/>
            <person name="Oliveira U."/>
            <person name="Santos F.R."/>
            <person name="Vidigal T.H.D.A."/>
            <person name="Brescovit A.D."/>
            <person name="Santos A.J."/>
        </authorList>
    </citation>
    <scope>NUCLEOTIDE SEQUENCE</scope>
    <source>
        <tissue evidence="2">Shoot tissue taken approximately 20 cm above the soil surface</tissue>
    </source>
</reference>
<dbReference type="EMBL" id="GBRH01203105">
    <property type="protein sequence ID" value="JAD94790.1"/>
    <property type="molecule type" value="Transcribed_RNA"/>
</dbReference>